<proteinExistence type="predicted"/>
<dbReference type="AlphaFoldDB" id="A0A0J1CXH5"/>
<feature type="chain" id="PRO_5005249253" description="Lipoprotein" evidence="1">
    <location>
        <begin position="24"/>
        <end position="220"/>
    </location>
</feature>
<evidence type="ECO:0000256" key="1">
    <source>
        <dbReference type="SAM" id="SignalP"/>
    </source>
</evidence>
<dbReference type="RefSeq" id="WP_047847906.1">
    <property type="nucleotide sequence ID" value="NZ_AEJF01000108.1"/>
</dbReference>
<dbReference type="Proteomes" id="UP000035963">
    <property type="component" value="Unassembled WGS sequence"/>
</dbReference>
<keyword evidence="3" id="KW-1185">Reference proteome</keyword>
<reference evidence="2 3" key="1">
    <citation type="journal article" date="2015" name="Genome Announc.">
        <title>Draft Genome Sequence of Burkholderia sp. Strain PML1(12), an Ectomycorrhizosphere-Inhabiting Bacterium with Effective Mineral-Weathering Ability.</title>
        <authorList>
            <person name="Uroz S."/>
            <person name="Oger P."/>
        </authorList>
    </citation>
    <scope>NUCLEOTIDE SEQUENCE [LARGE SCALE GENOMIC DNA]</scope>
    <source>
        <strain evidence="3">PML1(12)</strain>
    </source>
</reference>
<dbReference type="PATRIC" id="fig|908627.4.peg.3848"/>
<sequence length="220" mass="23772">MNLIKNLRPLLCGIAFFSLVGCAGVQPVPYSGIPSSSYLKPNAQDDSSRVPYRYSTAVNWRSYSNVMVDPVEIYDGKDSQFGNLSDEDKAALAEYLRTTFMKKLGTMFEPTVKAAPGTLRVKLILTGAESTKLVAGQVTHFDIFGNIYNGVQAVRGEKSAFGGSVSYVVEIYDASNNKLLNAYLTRQYPNAMNITASFGSLGAAKVGVDKGADALLAQLR</sequence>
<accession>A0A0J1CXH5</accession>
<evidence type="ECO:0000313" key="3">
    <source>
        <dbReference type="Proteomes" id="UP000035963"/>
    </source>
</evidence>
<comment type="caution">
    <text evidence="2">The sequence shown here is derived from an EMBL/GenBank/DDBJ whole genome shotgun (WGS) entry which is preliminary data.</text>
</comment>
<dbReference type="InterPro" id="IPR021747">
    <property type="entry name" value="DUF3313"/>
</dbReference>
<dbReference type="PROSITE" id="PS51257">
    <property type="entry name" value="PROKAR_LIPOPROTEIN"/>
    <property type="match status" value="1"/>
</dbReference>
<organism evidence="2 3">
    <name type="scientific">Caballeronia mineralivorans PML1(12)</name>
    <dbReference type="NCBI Taxonomy" id="908627"/>
    <lineage>
        <taxon>Bacteria</taxon>
        <taxon>Pseudomonadati</taxon>
        <taxon>Pseudomonadota</taxon>
        <taxon>Betaproteobacteria</taxon>
        <taxon>Burkholderiales</taxon>
        <taxon>Burkholderiaceae</taxon>
        <taxon>Caballeronia</taxon>
    </lineage>
</organism>
<protein>
    <recommendedName>
        <fullName evidence="4">Lipoprotein</fullName>
    </recommendedName>
</protein>
<evidence type="ECO:0008006" key="4">
    <source>
        <dbReference type="Google" id="ProtNLM"/>
    </source>
</evidence>
<dbReference type="Pfam" id="PF11769">
    <property type="entry name" value="DUF3313"/>
    <property type="match status" value="1"/>
</dbReference>
<keyword evidence="1" id="KW-0732">Signal</keyword>
<name>A0A0J1CXH5_9BURK</name>
<dbReference type="EMBL" id="AEJF01000108">
    <property type="protein sequence ID" value="KLU25056.1"/>
    <property type="molecule type" value="Genomic_DNA"/>
</dbReference>
<evidence type="ECO:0000313" key="2">
    <source>
        <dbReference type="EMBL" id="KLU25056.1"/>
    </source>
</evidence>
<gene>
    <name evidence="2" type="ORF">EOS_17170</name>
</gene>
<feature type="signal peptide" evidence="1">
    <location>
        <begin position="1"/>
        <end position="23"/>
    </location>
</feature>